<sequence>MTTDVSTRRLRVNLVAAPVLAVCGVVLGVIAADEGRTLGVVVAALQVAVGLYLLVWSLRRLRHRRPQRDR</sequence>
<keyword evidence="1" id="KW-0472">Membrane</keyword>
<evidence type="ECO:0000313" key="3">
    <source>
        <dbReference type="Proteomes" id="UP000308121"/>
    </source>
</evidence>
<keyword evidence="1" id="KW-0812">Transmembrane</keyword>
<keyword evidence="1" id="KW-1133">Transmembrane helix</keyword>
<feature type="transmembrane region" description="Helical" evidence="1">
    <location>
        <begin position="12"/>
        <end position="32"/>
    </location>
</feature>
<organism evidence="2 3">
    <name type="scientific">Cellulomonas hominis</name>
    <dbReference type="NCBI Taxonomy" id="156981"/>
    <lineage>
        <taxon>Bacteria</taxon>
        <taxon>Bacillati</taxon>
        <taxon>Actinomycetota</taxon>
        <taxon>Actinomycetes</taxon>
        <taxon>Micrococcales</taxon>
        <taxon>Cellulomonadaceae</taxon>
        <taxon>Cellulomonas</taxon>
    </lineage>
</organism>
<dbReference type="Proteomes" id="UP000308121">
    <property type="component" value="Unassembled WGS sequence"/>
</dbReference>
<name>A0A7Z8K143_9CELL</name>
<feature type="transmembrane region" description="Helical" evidence="1">
    <location>
        <begin position="38"/>
        <end position="58"/>
    </location>
</feature>
<comment type="caution">
    <text evidence="2">The sequence shown here is derived from an EMBL/GenBank/DDBJ whole genome shotgun (WGS) entry which is preliminary data.</text>
</comment>
<dbReference type="EMBL" id="SZYE01000033">
    <property type="protein sequence ID" value="TKR24357.1"/>
    <property type="molecule type" value="Genomic_DNA"/>
</dbReference>
<gene>
    <name evidence="2" type="ORF">FA014_06535</name>
</gene>
<reference evidence="2 3" key="1">
    <citation type="submission" date="2019-05" db="EMBL/GenBank/DDBJ databases">
        <title>Genome sequence of Cellulomonas hominis strain CS1.</title>
        <authorList>
            <person name="Belmont J."/>
            <person name="Maclea K.S."/>
        </authorList>
    </citation>
    <scope>NUCLEOTIDE SEQUENCE [LARGE SCALE GENOMIC DNA]</scope>
    <source>
        <strain evidence="2 3">CS1</strain>
    </source>
</reference>
<proteinExistence type="predicted"/>
<evidence type="ECO:0000313" key="2">
    <source>
        <dbReference type="EMBL" id="TKR24357.1"/>
    </source>
</evidence>
<evidence type="ECO:0000256" key="1">
    <source>
        <dbReference type="SAM" id="Phobius"/>
    </source>
</evidence>
<dbReference type="RefSeq" id="WP_154728892.1">
    <property type="nucleotide sequence ID" value="NZ_SZYE01000033.1"/>
</dbReference>
<protein>
    <submittedName>
        <fullName evidence="2">Uncharacterized protein</fullName>
    </submittedName>
</protein>
<dbReference type="AlphaFoldDB" id="A0A7Z8K143"/>
<accession>A0A7Z8K143</accession>